<evidence type="ECO:0000256" key="1">
    <source>
        <dbReference type="ARBA" id="ARBA00022660"/>
    </source>
</evidence>
<feature type="transmembrane region" description="Helical" evidence="4">
    <location>
        <begin position="375"/>
        <end position="397"/>
    </location>
</feature>
<evidence type="ECO:0000313" key="7">
    <source>
        <dbReference type="Proteomes" id="UP000291933"/>
    </source>
</evidence>
<keyword evidence="4" id="KW-0472">Membrane</keyword>
<sequence>MSARAEAQPARGFSSISARDRRWWIALITVVVASFAVLLFMGQQINQHKPPIPATVTDGSTVLMTHDDIMAGQQVWQSMGGQQIGSVWGHGAYVAPDWTADWLHREVTSVLDTYAGGPGVYDTLDAEKQAALKAKLKLAIRTNTYDVASDKVVLSAERVAAWKANSAHYAQIFVEGNERYAIPKGALTDPQQLQQLSDFFWWSSWAASTNAPDSQVTYLQNWPHEPLIDNVPTSTNILWSILSFILLLGGIAGLVWYNQASETGEAETTIDDVPVADPLLGYKSTPSQRATLKYFFVVGALFVLQIAMGILSAHYGVEGGALYGIQIDQVLPYAVVRTWHTQLGIFWIATAWLATGLYVAPAVGGREPKLQRAGVNVLFGALILVVGGSMVGQWLSITGKMGHGTPLTWWFGTTGMEYLDLARFWQIALFAGLFIWFALMVRAMWPAISRAKEGKIAPTDAAPLASGSQRSLVTMLLVSCLAIASFFGAAFGMGRDTHLSIMEYWRWWVVHLWVEGFFEVFATVVIAFLFTRLGLIRSAMATTAVISSTTIFLAGGIIGTGHHLYFTGANDTVMALSAAFSALEVVPLALMGFEAFKHLRLLRVREWVAGYKWAIYFFVSVSFWNMLGAGVFGFLINPPISLYFVQGLNLTPLHGHTALFGVYGMLGIGLMLFCVRSLMPGREWNELPLKIGFWALNIGLLMMALLSLLPLGLAQAWASIEHGLWYARSSDFLYTPSLTILRWLRTPGDVVFAIGALSIGVFMVGLLTGWSTKRGGRKVALGSPFREDREKEPAGKK</sequence>
<feature type="transmembrane region" description="Helical" evidence="4">
    <location>
        <begin position="505"/>
        <end position="530"/>
    </location>
</feature>
<dbReference type="GO" id="GO:0020037">
    <property type="term" value="F:heme binding"/>
    <property type="evidence" value="ECO:0007669"/>
    <property type="project" value="InterPro"/>
</dbReference>
<dbReference type="GO" id="GO:0009060">
    <property type="term" value="P:aerobic respiration"/>
    <property type="evidence" value="ECO:0007669"/>
    <property type="project" value="InterPro"/>
</dbReference>
<dbReference type="PANTHER" id="PTHR10422">
    <property type="entry name" value="CYTOCHROME C OXIDASE SUBUNIT 1"/>
    <property type="match status" value="1"/>
</dbReference>
<keyword evidence="4" id="KW-0812">Transmembrane</keyword>
<dbReference type="RefSeq" id="WP_131172086.1">
    <property type="nucleotide sequence ID" value="NZ_FXTL01000007.1"/>
</dbReference>
<dbReference type="PANTHER" id="PTHR10422:SF38">
    <property type="entry name" value="CYTOCHROME B SUBUNIT OF NITRIC OXIDE REDUCTASE"/>
    <property type="match status" value="1"/>
</dbReference>
<dbReference type="InterPro" id="IPR000883">
    <property type="entry name" value="Cyt_C_Oxase_1"/>
</dbReference>
<protein>
    <submittedName>
        <fullName evidence="6">Nitric-oxide reductase large subunit</fullName>
    </submittedName>
</protein>
<reference evidence="6 7" key="1">
    <citation type="submission" date="2019-01" db="EMBL/GenBank/DDBJ databases">
        <title>Lactibacter flavus gen. nov., sp. nov., a novel bacterium of the family Propionibacteriaceae isolated from raw milk and dairy products.</title>
        <authorList>
            <person name="Huptas C."/>
            <person name="Wenning M."/>
            <person name="Breitenwieser F."/>
            <person name="Doll E."/>
            <person name="Von Neubeck M."/>
            <person name="Busse H.-J."/>
            <person name="Scherer S."/>
        </authorList>
    </citation>
    <scope>NUCLEOTIDE SEQUENCE [LARGE SCALE GENOMIC DNA]</scope>
    <source>
        <strain evidence="6 7">DSM 22130</strain>
    </source>
</reference>
<evidence type="ECO:0000256" key="3">
    <source>
        <dbReference type="SAM" id="MobiDB-lite"/>
    </source>
</evidence>
<evidence type="ECO:0000256" key="4">
    <source>
        <dbReference type="SAM" id="Phobius"/>
    </source>
</evidence>
<feature type="transmembrane region" description="Helical" evidence="4">
    <location>
        <begin position="572"/>
        <end position="593"/>
    </location>
</feature>
<feature type="region of interest" description="Disordered" evidence="3">
    <location>
        <begin position="775"/>
        <end position="797"/>
    </location>
</feature>
<keyword evidence="1" id="KW-0813">Transport</keyword>
<dbReference type="GO" id="GO:0016020">
    <property type="term" value="C:membrane"/>
    <property type="evidence" value="ECO:0007669"/>
    <property type="project" value="InterPro"/>
</dbReference>
<dbReference type="InterPro" id="IPR023616">
    <property type="entry name" value="Cyt_c_oxase-like_su1_dom"/>
</dbReference>
<evidence type="ECO:0000313" key="6">
    <source>
        <dbReference type="EMBL" id="TBT94997.1"/>
    </source>
</evidence>
<name>A0A4Q9KKI6_PROTD</name>
<dbReference type="Gene3D" id="1.20.210.10">
    <property type="entry name" value="Cytochrome c oxidase-like, subunit I domain"/>
    <property type="match status" value="1"/>
</dbReference>
<evidence type="ECO:0000259" key="5">
    <source>
        <dbReference type="PROSITE" id="PS50855"/>
    </source>
</evidence>
<dbReference type="Proteomes" id="UP000291933">
    <property type="component" value="Unassembled WGS sequence"/>
</dbReference>
<feature type="compositionally biased region" description="Basic and acidic residues" evidence="3">
    <location>
        <begin position="785"/>
        <end position="797"/>
    </location>
</feature>
<feature type="transmembrane region" description="Helical" evidence="4">
    <location>
        <begin position="542"/>
        <end position="566"/>
    </location>
</feature>
<keyword evidence="1" id="KW-0679">Respiratory chain</keyword>
<feature type="transmembrane region" description="Helical" evidence="4">
    <location>
        <begin position="344"/>
        <end position="363"/>
    </location>
</feature>
<accession>A0A4Q9KKI6</accession>
<feature type="transmembrane region" description="Helical" evidence="4">
    <location>
        <begin position="237"/>
        <end position="257"/>
    </location>
</feature>
<dbReference type="AlphaFoldDB" id="A0A4Q9KKI6"/>
<keyword evidence="2" id="KW-0249">Electron transport</keyword>
<dbReference type="Pfam" id="PF22085">
    <property type="entry name" value="NorB_cytochrome_c-like"/>
    <property type="match status" value="1"/>
</dbReference>
<dbReference type="SUPFAM" id="SSF81442">
    <property type="entry name" value="Cytochrome c oxidase subunit I-like"/>
    <property type="match status" value="1"/>
</dbReference>
<feature type="domain" description="Cytochrome oxidase subunit I profile" evidence="5">
    <location>
        <begin position="294"/>
        <end position="705"/>
    </location>
</feature>
<dbReference type="OrthoDB" id="9767153at2"/>
<keyword evidence="7" id="KW-1185">Reference proteome</keyword>
<comment type="caution">
    <text evidence="6">The sequence shown here is derived from an EMBL/GenBank/DDBJ whole genome shotgun (WGS) entry which is preliminary data.</text>
</comment>
<feature type="transmembrane region" description="Helical" evidence="4">
    <location>
        <begin position="656"/>
        <end position="679"/>
    </location>
</feature>
<keyword evidence="4" id="KW-1133">Transmembrane helix</keyword>
<feature type="transmembrane region" description="Helical" evidence="4">
    <location>
        <begin position="691"/>
        <end position="718"/>
    </location>
</feature>
<evidence type="ECO:0000256" key="2">
    <source>
        <dbReference type="ARBA" id="ARBA00022982"/>
    </source>
</evidence>
<dbReference type="EMBL" id="SDMR01000008">
    <property type="protein sequence ID" value="TBT94997.1"/>
    <property type="molecule type" value="Genomic_DNA"/>
</dbReference>
<dbReference type="InterPro" id="IPR036927">
    <property type="entry name" value="Cyt_c_oxase-like_su1_sf"/>
</dbReference>
<feature type="transmembrane region" description="Helical" evidence="4">
    <location>
        <begin position="750"/>
        <end position="770"/>
    </location>
</feature>
<gene>
    <name evidence="6" type="ORF">ET996_08305</name>
</gene>
<dbReference type="PROSITE" id="PS50855">
    <property type="entry name" value="COX1"/>
    <property type="match status" value="1"/>
</dbReference>
<organism evidence="6 7">
    <name type="scientific">Propioniciclava tarda</name>
    <dbReference type="NCBI Taxonomy" id="433330"/>
    <lineage>
        <taxon>Bacteria</taxon>
        <taxon>Bacillati</taxon>
        <taxon>Actinomycetota</taxon>
        <taxon>Actinomycetes</taxon>
        <taxon>Propionibacteriales</taxon>
        <taxon>Propionibacteriaceae</taxon>
        <taxon>Propioniciclava</taxon>
    </lineage>
</organism>
<feature type="transmembrane region" description="Helical" evidence="4">
    <location>
        <begin position="23"/>
        <end position="42"/>
    </location>
</feature>
<feature type="transmembrane region" description="Helical" evidence="4">
    <location>
        <begin position="472"/>
        <end position="493"/>
    </location>
</feature>
<dbReference type="Pfam" id="PF00115">
    <property type="entry name" value="COX1"/>
    <property type="match status" value="1"/>
</dbReference>
<dbReference type="GO" id="GO:0004129">
    <property type="term" value="F:cytochrome-c oxidase activity"/>
    <property type="evidence" value="ECO:0007669"/>
    <property type="project" value="InterPro"/>
</dbReference>
<feature type="transmembrane region" description="Helical" evidence="4">
    <location>
        <begin position="424"/>
        <end position="445"/>
    </location>
</feature>
<feature type="transmembrane region" description="Helical" evidence="4">
    <location>
        <begin position="613"/>
        <end position="636"/>
    </location>
</feature>
<proteinExistence type="predicted"/>
<dbReference type="InterPro" id="IPR054309">
    <property type="entry name" value="NorB_cytochrome_c-like"/>
</dbReference>
<feature type="transmembrane region" description="Helical" evidence="4">
    <location>
        <begin position="294"/>
        <end position="315"/>
    </location>
</feature>